<dbReference type="PANTHER" id="PTHR33515:SF1">
    <property type="entry name" value="RIBOSOME-BINDING FACTOR A, CHLOROPLASTIC-RELATED"/>
    <property type="match status" value="1"/>
</dbReference>
<dbReference type="SUPFAM" id="SSF89919">
    <property type="entry name" value="Ribosome-binding factor A, RbfA"/>
    <property type="match status" value="1"/>
</dbReference>
<dbReference type="KEGG" id="pabs:JIR001_18370"/>
<keyword evidence="5" id="KW-1185">Reference proteome</keyword>
<dbReference type="InterPro" id="IPR023799">
    <property type="entry name" value="RbfA_dom_sf"/>
</dbReference>
<organism evidence="4 5">
    <name type="scientific">Polycladomyces abyssicola</name>
    <dbReference type="NCBI Taxonomy" id="1125966"/>
    <lineage>
        <taxon>Bacteria</taxon>
        <taxon>Bacillati</taxon>
        <taxon>Bacillota</taxon>
        <taxon>Bacilli</taxon>
        <taxon>Bacillales</taxon>
        <taxon>Thermoactinomycetaceae</taxon>
        <taxon>Polycladomyces</taxon>
    </lineage>
</organism>
<evidence type="ECO:0000313" key="4">
    <source>
        <dbReference type="EMBL" id="BCU82054.1"/>
    </source>
</evidence>
<dbReference type="GO" id="GO:0030490">
    <property type="term" value="P:maturation of SSU-rRNA"/>
    <property type="evidence" value="ECO:0007669"/>
    <property type="project" value="UniProtKB-UniRule"/>
</dbReference>
<reference evidence="4" key="2">
    <citation type="journal article" date="2021" name="Microbiol. Resour. Announc.">
        <title>Complete Genome Sequence of Polycladomyces abyssicola JIR-001T, Isolated from Hemipelagic Sediment in Deep Seawater.</title>
        <authorList>
            <person name="Tsubouchi T."/>
            <person name="Kaneko Y."/>
        </authorList>
    </citation>
    <scope>NUCLEOTIDE SEQUENCE</scope>
    <source>
        <strain evidence="4">JIR-001</strain>
    </source>
</reference>
<keyword evidence="1 3" id="KW-0963">Cytoplasm</keyword>
<accession>A0A8D5UFA8</accession>
<dbReference type="InterPro" id="IPR000238">
    <property type="entry name" value="RbfA"/>
</dbReference>
<dbReference type="AlphaFoldDB" id="A0A8D5UFA8"/>
<dbReference type="PANTHER" id="PTHR33515">
    <property type="entry name" value="RIBOSOME-BINDING FACTOR A, CHLOROPLASTIC-RELATED"/>
    <property type="match status" value="1"/>
</dbReference>
<protein>
    <recommendedName>
        <fullName evidence="3">Ribosome-binding factor A</fullName>
    </recommendedName>
</protein>
<dbReference type="Proteomes" id="UP000677436">
    <property type="component" value="Chromosome"/>
</dbReference>
<proteinExistence type="inferred from homology"/>
<sequence>MARIRVSRVGEQIKKELSQILQQELKDPRIGFVTITSVEMSGDLQHAKVYVSVMGDEEQKKNTLAALNKAKGFIRSEIGRRITLRHTPELVFKVDESIEHGQYINQLLREVKTNDAGDQ</sequence>
<evidence type="ECO:0000256" key="3">
    <source>
        <dbReference type="HAMAP-Rule" id="MF_00003"/>
    </source>
</evidence>
<dbReference type="InterPro" id="IPR020053">
    <property type="entry name" value="Ribosome-bd_factorA_CS"/>
</dbReference>
<dbReference type="Pfam" id="PF02033">
    <property type="entry name" value="RBFA"/>
    <property type="match status" value="1"/>
</dbReference>
<dbReference type="FunFam" id="3.30.300.20:FF:000009">
    <property type="entry name" value="Ribosome-binding factor A"/>
    <property type="match status" value="1"/>
</dbReference>
<dbReference type="Gene3D" id="3.30.300.20">
    <property type="match status" value="1"/>
</dbReference>
<gene>
    <name evidence="3" type="primary">rbfA</name>
    <name evidence="4" type="ORF">JIR001_18370</name>
</gene>
<keyword evidence="2 3" id="KW-0690">Ribosome biogenesis</keyword>
<dbReference type="NCBIfam" id="TIGR00082">
    <property type="entry name" value="rbfA"/>
    <property type="match status" value="1"/>
</dbReference>
<dbReference type="EMBL" id="AP024601">
    <property type="protein sequence ID" value="BCU82054.1"/>
    <property type="molecule type" value="Genomic_DNA"/>
</dbReference>
<evidence type="ECO:0000313" key="5">
    <source>
        <dbReference type="Proteomes" id="UP000677436"/>
    </source>
</evidence>
<evidence type="ECO:0000256" key="1">
    <source>
        <dbReference type="ARBA" id="ARBA00022490"/>
    </source>
</evidence>
<comment type="function">
    <text evidence="3">One of several proteins that assist in the late maturation steps of the functional core of the 30S ribosomal subunit. Associates with free 30S ribosomal subunits (but not with 30S subunits that are part of 70S ribosomes or polysomes). Required for efficient processing of 16S rRNA. May interact with the 5'-terminal helix region of 16S rRNA.</text>
</comment>
<dbReference type="HAMAP" id="MF_00003">
    <property type="entry name" value="RbfA"/>
    <property type="match status" value="1"/>
</dbReference>
<dbReference type="InterPro" id="IPR015946">
    <property type="entry name" value="KH_dom-like_a/b"/>
</dbReference>
<name>A0A8D5UFA8_9BACL</name>
<evidence type="ECO:0000256" key="2">
    <source>
        <dbReference type="ARBA" id="ARBA00022517"/>
    </source>
</evidence>
<dbReference type="RefSeq" id="WP_212772444.1">
    <property type="nucleotide sequence ID" value="NZ_AP024601.1"/>
</dbReference>
<reference evidence="4" key="1">
    <citation type="journal article" date="2013" name="Int. J. Syst. Evol. Microbiol.">
        <title>Polycladomyces abyssicola gen. nov., sp. nov., a thermophilic filamentous bacterium isolated from hemipelagic sediment.</title>
        <authorList>
            <person name="Tsubouchi T."/>
            <person name="Shimane Y."/>
            <person name="Mori K."/>
            <person name="Usui K."/>
            <person name="Hiraki T."/>
            <person name="Tame A."/>
            <person name="Uematsu K."/>
            <person name="Maruyama T."/>
            <person name="Hatada Y."/>
        </authorList>
    </citation>
    <scope>NUCLEOTIDE SEQUENCE</scope>
    <source>
        <strain evidence="4">JIR-001</strain>
    </source>
</reference>
<comment type="subunit">
    <text evidence="3">Monomer. Binds 30S ribosomal subunits, but not 50S ribosomal subunits or 70S ribosomes.</text>
</comment>
<dbReference type="GO" id="GO:0005829">
    <property type="term" value="C:cytosol"/>
    <property type="evidence" value="ECO:0007669"/>
    <property type="project" value="TreeGrafter"/>
</dbReference>
<comment type="similarity">
    <text evidence="3">Belongs to the RbfA family.</text>
</comment>
<dbReference type="PROSITE" id="PS01319">
    <property type="entry name" value="RBFA"/>
    <property type="match status" value="1"/>
</dbReference>
<comment type="subcellular location">
    <subcellularLocation>
        <location evidence="3">Cytoplasm</location>
    </subcellularLocation>
</comment>
<dbReference type="GO" id="GO:0043024">
    <property type="term" value="F:ribosomal small subunit binding"/>
    <property type="evidence" value="ECO:0007669"/>
    <property type="project" value="TreeGrafter"/>
</dbReference>